<gene>
    <name evidence="2" type="ORF">D8M04_14945</name>
</gene>
<protein>
    <recommendedName>
        <fullName evidence="4">YwdI family protein</fullName>
    </recommendedName>
</protein>
<sequence>MAVSNNTIINKMIAELQKARELEHQEEKVIKHIENVRLLCDLFLEEDTVTRESSTEITQTELKAMLGEKGTSQTQSNTFKRSYDPQADDANGSSIFDF</sequence>
<dbReference type="Pfam" id="PF17261">
    <property type="entry name" value="DUF5327"/>
    <property type="match status" value="1"/>
</dbReference>
<feature type="compositionally biased region" description="Polar residues" evidence="1">
    <location>
        <begin position="70"/>
        <end position="80"/>
    </location>
</feature>
<organism evidence="2 3">
    <name type="scientific">Oceanobacillus piezotolerans</name>
    <dbReference type="NCBI Taxonomy" id="2448030"/>
    <lineage>
        <taxon>Bacteria</taxon>
        <taxon>Bacillati</taxon>
        <taxon>Bacillota</taxon>
        <taxon>Bacilli</taxon>
        <taxon>Bacillales</taxon>
        <taxon>Bacillaceae</taxon>
        <taxon>Oceanobacillus</taxon>
    </lineage>
</organism>
<comment type="caution">
    <text evidence="2">The sequence shown here is derived from an EMBL/GenBank/DDBJ whole genome shotgun (WGS) entry which is preliminary data.</text>
</comment>
<dbReference type="OrthoDB" id="2692029at2"/>
<dbReference type="InterPro" id="IPR035218">
    <property type="entry name" value="DUF5327"/>
</dbReference>
<proteinExistence type="predicted"/>
<dbReference type="EMBL" id="RCHR01000005">
    <property type="protein sequence ID" value="RLL42843.1"/>
    <property type="molecule type" value="Genomic_DNA"/>
</dbReference>
<dbReference type="Proteomes" id="UP000270219">
    <property type="component" value="Unassembled WGS sequence"/>
</dbReference>
<evidence type="ECO:0000256" key="1">
    <source>
        <dbReference type="SAM" id="MobiDB-lite"/>
    </source>
</evidence>
<accession>A0A498D8H8</accession>
<name>A0A498D8H8_9BACI</name>
<dbReference type="AlphaFoldDB" id="A0A498D8H8"/>
<evidence type="ECO:0000313" key="3">
    <source>
        <dbReference type="Proteomes" id="UP000270219"/>
    </source>
</evidence>
<keyword evidence="3" id="KW-1185">Reference proteome</keyword>
<evidence type="ECO:0000313" key="2">
    <source>
        <dbReference type="EMBL" id="RLL42843.1"/>
    </source>
</evidence>
<feature type="region of interest" description="Disordered" evidence="1">
    <location>
        <begin position="66"/>
        <end position="98"/>
    </location>
</feature>
<reference evidence="2 3" key="1">
    <citation type="submission" date="2018-10" db="EMBL/GenBank/DDBJ databases">
        <title>Oceanobacillus sp. YLB-02 draft genome.</title>
        <authorList>
            <person name="Yu L."/>
        </authorList>
    </citation>
    <scope>NUCLEOTIDE SEQUENCE [LARGE SCALE GENOMIC DNA]</scope>
    <source>
        <strain evidence="2 3">YLB-02</strain>
    </source>
</reference>
<dbReference type="RefSeq" id="WP_121524210.1">
    <property type="nucleotide sequence ID" value="NZ_RCHR01000005.1"/>
</dbReference>
<evidence type="ECO:0008006" key="4">
    <source>
        <dbReference type="Google" id="ProtNLM"/>
    </source>
</evidence>